<dbReference type="EMBL" id="KQ424238">
    <property type="protein sequence ID" value="KOF71302.1"/>
    <property type="molecule type" value="Genomic_DNA"/>
</dbReference>
<proteinExistence type="predicted"/>
<evidence type="ECO:0008006" key="4">
    <source>
        <dbReference type="Google" id="ProtNLM"/>
    </source>
</evidence>
<dbReference type="STRING" id="37653.A0A0L8G2P0"/>
<dbReference type="AlphaFoldDB" id="A0A0L8G2P0"/>
<feature type="compositionally biased region" description="Basic and acidic residues" evidence="2">
    <location>
        <begin position="18"/>
        <end position="29"/>
    </location>
</feature>
<dbReference type="OMA" id="HERPEHE"/>
<dbReference type="GO" id="GO:0046872">
    <property type="term" value="F:metal ion binding"/>
    <property type="evidence" value="ECO:0007669"/>
    <property type="project" value="UniProtKB-KW"/>
</dbReference>
<dbReference type="PANTHER" id="PTHR23059:SF4">
    <property type="entry name" value="ZINC FINGER TRAF-TYPE-CONTAINING PROTEIN 1"/>
    <property type="match status" value="1"/>
</dbReference>
<keyword evidence="1" id="KW-0479">Metal-binding</keyword>
<organism evidence="3">
    <name type="scientific">Octopus bimaculoides</name>
    <name type="common">California two-spotted octopus</name>
    <dbReference type="NCBI Taxonomy" id="37653"/>
    <lineage>
        <taxon>Eukaryota</taxon>
        <taxon>Metazoa</taxon>
        <taxon>Spiralia</taxon>
        <taxon>Lophotrochozoa</taxon>
        <taxon>Mollusca</taxon>
        <taxon>Cephalopoda</taxon>
        <taxon>Coleoidea</taxon>
        <taxon>Octopodiformes</taxon>
        <taxon>Octopoda</taxon>
        <taxon>Incirrata</taxon>
        <taxon>Octopodidae</taxon>
        <taxon>Octopus</taxon>
    </lineage>
</organism>
<dbReference type="CDD" id="cd16505">
    <property type="entry name" value="RING-HC_CYHR1"/>
    <property type="match status" value="1"/>
</dbReference>
<dbReference type="CDD" id="cd22861">
    <property type="entry name" value="CYHR1_C"/>
    <property type="match status" value="1"/>
</dbReference>
<evidence type="ECO:0000256" key="1">
    <source>
        <dbReference type="ARBA" id="ARBA00022723"/>
    </source>
</evidence>
<accession>A0A0L8G2P0</accession>
<protein>
    <recommendedName>
        <fullName evidence="4">RING-type domain-containing protein</fullName>
    </recommendedName>
</protein>
<name>A0A0L8G2P0_OCTBM</name>
<evidence type="ECO:0000256" key="2">
    <source>
        <dbReference type="SAM" id="MobiDB-lite"/>
    </source>
</evidence>
<dbReference type="GO" id="GO:0005634">
    <property type="term" value="C:nucleus"/>
    <property type="evidence" value="ECO:0007669"/>
    <property type="project" value="TreeGrafter"/>
</dbReference>
<dbReference type="KEGG" id="obi:106879531"/>
<dbReference type="PANTHER" id="PTHR23059">
    <property type="entry name" value="CYSTEINE AND HISTIDINE-RICH PROTEIN 1"/>
    <property type="match status" value="1"/>
</dbReference>
<dbReference type="Gene3D" id="3.30.40.10">
    <property type="entry name" value="Zinc/RING finger domain, C3HC4 (zinc finger)"/>
    <property type="match status" value="2"/>
</dbReference>
<dbReference type="SUPFAM" id="SSF49599">
    <property type="entry name" value="TRAF domain-like"/>
    <property type="match status" value="1"/>
</dbReference>
<reference evidence="3" key="1">
    <citation type="submission" date="2015-07" db="EMBL/GenBank/DDBJ databases">
        <title>MeaNS - Measles Nucleotide Surveillance Program.</title>
        <authorList>
            <person name="Tran T."/>
            <person name="Druce J."/>
        </authorList>
    </citation>
    <scope>NUCLEOTIDE SEQUENCE</scope>
    <source>
        <strain evidence="3">UCB-OBI-ISO-001</strain>
        <tissue evidence="3">Gonad</tissue>
    </source>
</reference>
<gene>
    <name evidence="3" type="ORF">OCBIM_22001244mg</name>
</gene>
<dbReference type="OrthoDB" id="10062218at2759"/>
<dbReference type="SUPFAM" id="SSF57850">
    <property type="entry name" value="RING/U-box"/>
    <property type="match status" value="1"/>
</dbReference>
<dbReference type="InterPro" id="IPR013083">
    <property type="entry name" value="Znf_RING/FYVE/PHD"/>
</dbReference>
<evidence type="ECO:0000313" key="3">
    <source>
        <dbReference type="EMBL" id="KOF71302.1"/>
    </source>
</evidence>
<feature type="region of interest" description="Disordered" evidence="2">
    <location>
        <begin position="1"/>
        <end position="29"/>
    </location>
</feature>
<dbReference type="InterPro" id="IPR039338">
    <property type="entry name" value="ZFTRAF1"/>
</dbReference>
<sequence>MAERSPPRIQTESLQEDDSNKENNSENFEPIKKKPKVECSNQIEGSEQYKLEERLCGILCCAVCLDLPRICYQCINGHLMCAGCFNHLLADGRLKDETATCPNCRCEITKATCSRNLAVEKAASELPTDCQYCQQQLPRHLILQHEGHLCQERPSSCKYAQLGCPWRGPYHELREHEENCNHPQKTGIELMDALQAIDKQNTEQLKLYEDIFALLSYEKITFNDLQLRPFRTDDFITKLFYETSRFSSFQHQWVLKARVDHDQKDPTHSSKRTLSYQLVLKSRTSNPLKVLFMALKGPYGDLNVTPYVYEFEFSNDSTESEYHTLPTVDVLECNKLLASKTINVRLVLFLVQQ</sequence>